<dbReference type="GO" id="GO:0030014">
    <property type="term" value="C:CCR4-NOT complex"/>
    <property type="evidence" value="ECO:0007669"/>
    <property type="project" value="UniProtKB-UniRule"/>
</dbReference>
<dbReference type="GO" id="GO:0005737">
    <property type="term" value="C:cytoplasm"/>
    <property type="evidence" value="ECO:0007669"/>
    <property type="project" value="UniProtKB-SubCell"/>
</dbReference>
<comment type="function">
    <text evidence="2">Component of the CCR4-NOT complex which is one of the major cellular mRNA deadenylases and is linked to various cellular processes including bulk mRNA degradation, miRNA-mediated repression, translational repression during translational initiation and general transcription regulation.</text>
</comment>
<evidence type="ECO:0000313" key="4">
    <source>
        <dbReference type="Proteomes" id="UP001431783"/>
    </source>
</evidence>
<evidence type="ECO:0000256" key="1">
    <source>
        <dbReference type="ARBA" id="ARBA00010080"/>
    </source>
</evidence>
<reference evidence="3 4" key="1">
    <citation type="submission" date="2023-03" db="EMBL/GenBank/DDBJ databases">
        <title>Genome insight into feeding habits of ladybird beetles.</title>
        <authorList>
            <person name="Li H.-S."/>
            <person name="Huang Y.-H."/>
            <person name="Pang H."/>
        </authorList>
    </citation>
    <scope>NUCLEOTIDE SEQUENCE [LARGE SCALE GENOMIC DNA]</scope>
    <source>
        <strain evidence="3">SYSU_2023b</strain>
        <tissue evidence="3">Whole body</tissue>
    </source>
</reference>
<sequence>MAEKEEGDRYLDTVTDQERDLAQNALAEYKKKNFNACLQYLHKLEHRPGDFKVPLNKAVVEFCKSDFKKTEQFENAITSLCNQFQIRLEKLDDVNHCVVHYNQLVMLFHQRKFTAALRIMDRIYKFIEPMDDVLARQVSLLAIELQLSIKMPDKAFTLITYMENHLLNGSVHPQPNKSNDKKPRETEPQVISIDPTVEAIKKKLAKYKAKCYLMKRNLAAARKELQFFTEDNLNVDALFLNANYEYLIGNFKEAMKTLSRVPANSLVYRDVGESSDVLFYNNMGVIHHALGKPNLACHYFQLALKEDISLQEKLKKEKEDSPIYIMGGSRYHELMYNLGISLLHAGRYAQAFDCLIIAVRRYHRNSRLWLRIAECCIKLHKPSNDIDFDMVKRQKEVVTKVVGTRDNRKFILTTNMSTDKKYSVESQSYAIPVPTIEFASICLRNANTLIPSDTQTAPVPLFLIPGVTPPAPTPSPGPAPSSPLTPEDIIVLRNGILAASAYVSLCLGDYIISLEHAKNLLEQPRLSPLHKLLGHLYAAESLILLDKTSEAIEHLNPENITDIDFHLPQAPDKATSEENETIKTMPPTSWCPTNLASAHSVLQYNLAVAKTITGQLDQAAALVKQIWQLRSPVCNVPAPIIMLVIYIELQLGHADIARNLIRQYAFQHKMNGV</sequence>
<dbReference type="AlphaFoldDB" id="A0AAW1TQG5"/>
<dbReference type="EMBL" id="JARQZJ010000031">
    <property type="protein sequence ID" value="KAK9873761.1"/>
    <property type="molecule type" value="Genomic_DNA"/>
</dbReference>
<dbReference type="SUPFAM" id="SSF48452">
    <property type="entry name" value="TPR-like"/>
    <property type="match status" value="1"/>
</dbReference>
<dbReference type="PANTHER" id="PTHR12979:SF5">
    <property type="entry name" value="CCR4-NOT TRANSCRIPTION COMPLEX SUBUNIT 10"/>
    <property type="match status" value="1"/>
</dbReference>
<dbReference type="GO" id="GO:0005634">
    <property type="term" value="C:nucleus"/>
    <property type="evidence" value="ECO:0007669"/>
    <property type="project" value="UniProtKB-SubCell"/>
</dbReference>
<dbReference type="PANTHER" id="PTHR12979">
    <property type="entry name" value="CCR4-NOT TRANSCRIPTION COMPLEX SUBUNIT 10"/>
    <property type="match status" value="1"/>
</dbReference>
<accession>A0AAW1TQG5</accession>
<keyword evidence="4" id="KW-1185">Reference proteome</keyword>
<comment type="subcellular location">
    <subcellularLocation>
        <location evidence="2">Cytoplasm</location>
    </subcellularLocation>
    <subcellularLocation>
        <location evidence="2">Nucleus</location>
    </subcellularLocation>
</comment>
<comment type="similarity">
    <text evidence="1 2">Belongs to the CNOT10 family.</text>
</comment>
<keyword evidence="2" id="KW-0963">Cytoplasm</keyword>
<comment type="caution">
    <text evidence="3">The sequence shown here is derived from an EMBL/GenBank/DDBJ whole genome shotgun (WGS) entry which is preliminary data.</text>
</comment>
<keyword evidence="2" id="KW-0805">Transcription regulation</keyword>
<dbReference type="SMART" id="SM00028">
    <property type="entry name" value="TPR"/>
    <property type="match status" value="2"/>
</dbReference>
<dbReference type="InterPro" id="IPR011990">
    <property type="entry name" value="TPR-like_helical_dom_sf"/>
</dbReference>
<evidence type="ECO:0000313" key="3">
    <source>
        <dbReference type="EMBL" id="KAK9873761.1"/>
    </source>
</evidence>
<dbReference type="GO" id="GO:0017148">
    <property type="term" value="P:negative regulation of translation"/>
    <property type="evidence" value="ECO:0007669"/>
    <property type="project" value="TreeGrafter"/>
</dbReference>
<keyword evidence="2" id="KW-0943">RNA-mediated gene silencing</keyword>
<dbReference type="Proteomes" id="UP001431783">
    <property type="component" value="Unassembled WGS sequence"/>
</dbReference>
<keyword evidence="2" id="KW-0539">Nucleus</keyword>
<gene>
    <name evidence="3" type="ORF">WA026_002117</name>
</gene>
<dbReference type="InterPro" id="IPR019734">
    <property type="entry name" value="TPR_rpt"/>
</dbReference>
<dbReference type="InterPro" id="IPR039740">
    <property type="entry name" value="CNOT10"/>
</dbReference>
<name>A0AAW1TQG5_9CUCU</name>
<evidence type="ECO:0000256" key="2">
    <source>
        <dbReference type="RuleBase" id="RU367083"/>
    </source>
</evidence>
<keyword evidence="2" id="KW-0804">Transcription</keyword>
<keyword evidence="2" id="KW-0810">Translation regulation</keyword>
<protein>
    <recommendedName>
        <fullName evidence="2">CCR4-NOT transcription complex subunit 10</fullName>
    </recommendedName>
</protein>
<dbReference type="GO" id="GO:0031047">
    <property type="term" value="P:regulatory ncRNA-mediated gene silencing"/>
    <property type="evidence" value="ECO:0007669"/>
    <property type="project" value="UniProtKB-UniRule"/>
</dbReference>
<organism evidence="3 4">
    <name type="scientific">Henosepilachna vigintioctopunctata</name>
    <dbReference type="NCBI Taxonomy" id="420089"/>
    <lineage>
        <taxon>Eukaryota</taxon>
        <taxon>Metazoa</taxon>
        <taxon>Ecdysozoa</taxon>
        <taxon>Arthropoda</taxon>
        <taxon>Hexapoda</taxon>
        <taxon>Insecta</taxon>
        <taxon>Pterygota</taxon>
        <taxon>Neoptera</taxon>
        <taxon>Endopterygota</taxon>
        <taxon>Coleoptera</taxon>
        <taxon>Polyphaga</taxon>
        <taxon>Cucujiformia</taxon>
        <taxon>Coccinelloidea</taxon>
        <taxon>Coccinellidae</taxon>
        <taxon>Epilachninae</taxon>
        <taxon>Epilachnini</taxon>
        <taxon>Henosepilachna</taxon>
    </lineage>
</organism>
<dbReference type="Gene3D" id="1.25.40.10">
    <property type="entry name" value="Tetratricopeptide repeat domain"/>
    <property type="match status" value="2"/>
</dbReference>
<dbReference type="GO" id="GO:0006402">
    <property type="term" value="P:mRNA catabolic process"/>
    <property type="evidence" value="ECO:0007669"/>
    <property type="project" value="TreeGrafter"/>
</dbReference>
<proteinExistence type="inferred from homology"/>